<gene>
    <name evidence="1" type="ORF">SAMN04489765_3846</name>
</gene>
<proteinExistence type="predicted"/>
<accession>A0A1H1H602</accession>
<organism evidence="1 2">
    <name type="scientific">Tsukamurella pulmonis</name>
    <dbReference type="NCBI Taxonomy" id="47312"/>
    <lineage>
        <taxon>Bacteria</taxon>
        <taxon>Bacillati</taxon>
        <taxon>Actinomycetota</taxon>
        <taxon>Actinomycetes</taxon>
        <taxon>Mycobacteriales</taxon>
        <taxon>Tsukamurellaceae</taxon>
        <taxon>Tsukamurella</taxon>
    </lineage>
</organism>
<dbReference type="EMBL" id="FNLF01000002">
    <property type="protein sequence ID" value="SDR20880.1"/>
    <property type="molecule type" value="Genomic_DNA"/>
</dbReference>
<evidence type="ECO:0000313" key="2">
    <source>
        <dbReference type="Proteomes" id="UP000183053"/>
    </source>
</evidence>
<evidence type="ECO:0000313" key="1">
    <source>
        <dbReference type="EMBL" id="SDR20880.1"/>
    </source>
</evidence>
<dbReference type="Proteomes" id="UP000183053">
    <property type="component" value="Unassembled WGS sequence"/>
</dbReference>
<sequence length="78" mass="8579">MTNPTTEQDPYGDTCRTCERAALAVRMKQANPFATPPGGEPPVTLYQPVSIEPMLDGSERATYRCPAGHEWFTSYQAA</sequence>
<dbReference type="RefSeq" id="WP_139184256.1">
    <property type="nucleotide sequence ID" value="NZ_FNLF01000002.1"/>
</dbReference>
<keyword evidence="2" id="KW-1185">Reference proteome</keyword>
<name>A0A1H1H602_9ACTN</name>
<reference evidence="2" key="1">
    <citation type="submission" date="2016-10" db="EMBL/GenBank/DDBJ databases">
        <authorList>
            <person name="Varghese N."/>
            <person name="Submissions S."/>
        </authorList>
    </citation>
    <scope>NUCLEOTIDE SEQUENCE [LARGE SCALE GENOMIC DNA]</scope>
    <source>
        <strain evidence="2">DSM 44142</strain>
    </source>
</reference>
<dbReference type="AlphaFoldDB" id="A0A1H1H602"/>
<protein>
    <submittedName>
        <fullName evidence="1">Uncharacterized protein</fullName>
    </submittedName>
</protein>